<dbReference type="EMBL" id="JACMRX010000004">
    <property type="protein sequence ID" value="KAF7992011.1"/>
    <property type="molecule type" value="Genomic_DNA"/>
</dbReference>
<dbReference type="PRINTS" id="PR01167">
    <property type="entry name" value="INSADHFAMILY"/>
</dbReference>
<dbReference type="InterPro" id="IPR002347">
    <property type="entry name" value="SDR_fam"/>
</dbReference>
<evidence type="ECO:0000256" key="2">
    <source>
        <dbReference type="ARBA" id="ARBA00023002"/>
    </source>
</evidence>
<proteinExistence type="inferred from homology"/>
<evidence type="ECO:0000313" key="4">
    <source>
        <dbReference type="EMBL" id="KAF7992011.1"/>
    </source>
</evidence>
<dbReference type="PROSITE" id="PS00061">
    <property type="entry name" value="ADH_SHORT"/>
    <property type="match status" value="1"/>
</dbReference>
<evidence type="ECO:0000313" key="5">
    <source>
        <dbReference type="Proteomes" id="UP000639338"/>
    </source>
</evidence>
<evidence type="ECO:0000256" key="1">
    <source>
        <dbReference type="ARBA" id="ARBA00006484"/>
    </source>
</evidence>
<dbReference type="Proteomes" id="UP000639338">
    <property type="component" value="Unassembled WGS sequence"/>
</dbReference>
<dbReference type="PANTHER" id="PTHR44229:SF8">
    <property type="entry name" value="ALCOHOL DEHYDROGENASE-RELATED"/>
    <property type="match status" value="1"/>
</dbReference>
<dbReference type="GO" id="GO:0005737">
    <property type="term" value="C:cytoplasm"/>
    <property type="evidence" value="ECO:0007669"/>
    <property type="project" value="TreeGrafter"/>
</dbReference>
<dbReference type="Pfam" id="PF00106">
    <property type="entry name" value="adh_short"/>
    <property type="match status" value="1"/>
</dbReference>
<dbReference type="PRINTS" id="PR00080">
    <property type="entry name" value="SDRFAMILY"/>
</dbReference>
<accession>A0A834XWC7</accession>
<dbReference type="SUPFAM" id="SSF51735">
    <property type="entry name" value="NAD(P)-binding Rossmann-fold domains"/>
    <property type="match status" value="1"/>
</dbReference>
<gene>
    <name evidence="4" type="ORF">HCN44_010831</name>
</gene>
<name>A0A834XWC7_APHGI</name>
<comment type="caution">
    <text evidence="4">The sequence shown here is derived from an EMBL/GenBank/DDBJ whole genome shotgun (WGS) entry which is preliminary data.</text>
</comment>
<dbReference type="Gene3D" id="3.40.50.720">
    <property type="entry name" value="NAD(P)-binding Rossmann-like Domain"/>
    <property type="match status" value="1"/>
</dbReference>
<evidence type="ECO:0000256" key="3">
    <source>
        <dbReference type="RuleBase" id="RU000363"/>
    </source>
</evidence>
<comment type="similarity">
    <text evidence="1 3">Belongs to the short-chain dehydrogenases/reductases (SDR) family.</text>
</comment>
<keyword evidence="2" id="KW-0560">Oxidoreductase</keyword>
<dbReference type="GO" id="GO:0016616">
    <property type="term" value="F:oxidoreductase activity, acting on the CH-OH group of donors, NAD or NADP as acceptor"/>
    <property type="evidence" value="ECO:0007669"/>
    <property type="project" value="TreeGrafter"/>
</dbReference>
<reference evidence="4 5" key="1">
    <citation type="submission" date="2020-08" db="EMBL/GenBank/DDBJ databases">
        <title>Aphidius gifuensis genome sequencing and assembly.</title>
        <authorList>
            <person name="Du Z."/>
        </authorList>
    </citation>
    <scope>NUCLEOTIDE SEQUENCE [LARGE SCALE GENOMIC DNA]</scope>
    <source>
        <strain evidence="4">YNYX2018</strain>
        <tissue evidence="4">Adults</tissue>
    </source>
</reference>
<keyword evidence="5" id="KW-1185">Reference proteome</keyword>
<dbReference type="PANTHER" id="PTHR44229">
    <property type="entry name" value="15-HYDROXYPROSTAGLANDIN DEHYDROGENASE [NAD(+)]"/>
    <property type="match status" value="1"/>
</dbReference>
<dbReference type="InterPro" id="IPR036291">
    <property type="entry name" value="NAD(P)-bd_dom_sf"/>
</dbReference>
<protein>
    <recommendedName>
        <fullName evidence="6">Alcohol dehydrogenase</fullName>
    </recommendedName>
</protein>
<evidence type="ECO:0008006" key="6">
    <source>
        <dbReference type="Google" id="ProtNLM"/>
    </source>
</evidence>
<sequence length="264" mass="28729">MQIKDKKVIIIGTTGKLGVAFCRELLRNGAGTIIILDDQEIQAQSAVEELNKEFGKNRVNYLSCDVSKNILDCVFKEAVGILGGLDILINNADLINESNICRAVDVNITAVVRGTLLGVQVMGKDLGGRGGIVVNVASILGLDVLAQLPIYSTTKQAVISFSRSYAQPYHYNRTGVKIVVLCPGVSDSCIKENINNFYEDPEAISEQQLTILPKKVETVAHGLIYAIRCAQNGSIWVSEDGQPVYEIQPPDLLPEKSTDNNHTE</sequence>
<dbReference type="OrthoDB" id="417891at2759"/>
<organism evidence="4 5">
    <name type="scientific">Aphidius gifuensis</name>
    <name type="common">Parasitoid wasp</name>
    <dbReference type="NCBI Taxonomy" id="684658"/>
    <lineage>
        <taxon>Eukaryota</taxon>
        <taxon>Metazoa</taxon>
        <taxon>Ecdysozoa</taxon>
        <taxon>Arthropoda</taxon>
        <taxon>Hexapoda</taxon>
        <taxon>Insecta</taxon>
        <taxon>Pterygota</taxon>
        <taxon>Neoptera</taxon>
        <taxon>Endopterygota</taxon>
        <taxon>Hymenoptera</taxon>
        <taxon>Apocrita</taxon>
        <taxon>Ichneumonoidea</taxon>
        <taxon>Braconidae</taxon>
        <taxon>Aphidiinae</taxon>
        <taxon>Aphidius</taxon>
    </lineage>
</organism>
<dbReference type="InterPro" id="IPR020904">
    <property type="entry name" value="Sc_DH/Rdtase_CS"/>
</dbReference>
<dbReference type="AlphaFoldDB" id="A0A834XWC7"/>